<protein>
    <submittedName>
        <fullName evidence="2">Uncharacterized protein</fullName>
    </submittedName>
</protein>
<keyword evidence="1" id="KW-0812">Transmembrane</keyword>
<evidence type="ECO:0000313" key="2">
    <source>
        <dbReference type="EMBL" id="TKW60877.1"/>
    </source>
</evidence>
<sequence length="63" mass="6954">MSRVVSYFIARPNALSFGMGLLLSHQSYTQLKAGAPFWLCLGGVALGCLFCLYQFLAHLEERG</sequence>
<dbReference type="EMBL" id="VAFM01000002">
    <property type="protein sequence ID" value="TKW60877.1"/>
    <property type="molecule type" value="Genomic_DNA"/>
</dbReference>
<accession>A0A6N4R9X1</accession>
<dbReference type="Proteomes" id="UP000320948">
    <property type="component" value="Unassembled WGS sequence"/>
</dbReference>
<organism evidence="2 3">
    <name type="scientific">Blastochloris viridis</name>
    <name type="common">Rhodopseudomonas viridis</name>
    <dbReference type="NCBI Taxonomy" id="1079"/>
    <lineage>
        <taxon>Bacteria</taxon>
        <taxon>Pseudomonadati</taxon>
        <taxon>Pseudomonadota</taxon>
        <taxon>Alphaproteobacteria</taxon>
        <taxon>Hyphomicrobiales</taxon>
        <taxon>Blastochloridaceae</taxon>
        <taxon>Blastochloris</taxon>
    </lineage>
</organism>
<evidence type="ECO:0000313" key="3">
    <source>
        <dbReference type="Proteomes" id="UP000320948"/>
    </source>
</evidence>
<comment type="caution">
    <text evidence="2">The sequence shown here is derived from an EMBL/GenBank/DDBJ whole genome shotgun (WGS) entry which is preliminary data.</text>
</comment>
<evidence type="ECO:0000256" key="1">
    <source>
        <dbReference type="SAM" id="Phobius"/>
    </source>
</evidence>
<keyword evidence="1" id="KW-0472">Membrane</keyword>
<feature type="transmembrane region" description="Helical" evidence="1">
    <location>
        <begin position="6"/>
        <end position="23"/>
    </location>
</feature>
<keyword evidence="1" id="KW-1133">Transmembrane helix</keyword>
<proteinExistence type="predicted"/>
<feature type="transmembrane region" description="Helical" evidence="1">
    <location>
        <begin position="35"/>
        <end position="56"/>
    </location>
</feature>
<dbReference type="AlphaFoldDB" id="A0A6N4R9X1"/>
<name>A0A6N4R9X1_BLAVI</name>
<reference evidence="2 3" key="1">
    <citation type="journal article" date="2017" name="Nat. Commun.">
        <title>In situ click chemistry generation of cyclooxygenase-2 inhibitors.</title>
        <authorList>
            <person name="Bhardwaj A."/>
            <person name="Kaur J."/>
            <person name="Wuest M."/>
            <person name="Wuest F."/>
        </authorList>
    </citation>
    <scope>NUCLEOTIDE SEQUENCE [LARGE SCALE GENOMIC DNA]</scope>
    <source>
        <strain evidence="2">S2_018_000_R2_106</strain>
    </source>
</reference>
<gene>
    <name evidence="2" type="ORF">DI628_08300</name>
</gene>